<keyword evidence="2" id="KW-0472">Membrane</keyword>
<accession>A0ABR9RS65</accession>
<feature type="signal peptide" evidence="3">
    <location>
        <begin position="1"/>
        <end position="27"/>
    </location>
</feature>
<protein>
    <recommendedName>
        <fullName evidence="6">Glycoprotein</fullName>
    </recommendedName>
</protein>
<keyword evidence="2" id="KW-0812">Transmembrane</keyword>
<comment type="caution">
    <text evidence="4">The sequence shown here is derived from an EMBL/GenBank/DDBJ whole genome shotgun (WGS) entry which is preliminary data.</text>
</comment>
<feature type="region of interest" description="Disordered" evidence="1">
    <location>
        <begin position="732"/>
        <end position="753"/>
    </location>
</feature>
<evidence type="ECO:0000313" key="4">
    <source>
        <dbReference type="EMBL" id="MBE7324230.1"/>
    </source>
</evidence>
<feature type="compositionally biased region" description="Low complexity" evidence="1">
    <location>
        <begin position="743"/>
        <end position="753"/>
    </location>
</feature>
<evidence type="ECO:0008006" key="6">
    <source>
        <dbReference type="Google" id="ProtNLM"/>
    </source>
</evidence>
<name>A0ABR9RS65_9ACTN</name>
<keyword evidence="3" id="KW-0732">Signal</keyword>
<keyword evidence="5" id="KW-1185">Reference proteome</keyword>
<dbReference type="RefSeq" id="WP_193637553.1">
    <property type="nucleotide sequence ID" value="NZ_JADCSA010000004.1"/>
</dbReference>
<feature type="region of interest" description="Disordered" evidence="1">
    <location>
        <begin position="274"/>
        <end position="315"/>
    </location>
</feature>
<evidence type="ECO:0000313" key="5">
    <source>
        <dbReference type="Proteomes" id="UP000756387"/>
    </source>
</evidence>
<reference evidence="4 5" key="1">
    <citation type="submission" date="2020-10" db="EMBL/GenBank/DDBJ databases">
        <title>Nocardioides sp. isolated from sludge.</title>
        <authorList>
            <person name="Zhang X."/>
        </authorList>
    </citation>
    <scope>NUCLEOTIDE SEQUENCE [LARGE SCALE GENOMIC DNA]</scope>
    <source>
        <strain evidence="4 5">Y6</strain>
    </source>
</reference>
<dbReference type="Pfam" id="PF19516">
    <property type="entry name" value="DUF6049"/>
    <property type="match status" value="1"/>
</dbReference>
<organism evidence="4 5">
    <name type="scientific">Nocardioides malaquae</name>
    <dbReference type="NCBI Taxonomy" id="2773426"/>
    <lineage>
        <taxon>Bacteria</taxon>
        <taxon>Bacillati</taxon>
        <taxon>Actinomycetota</taxon>
        <taxon>Actinomycetes</taxon>
        <taxon>Propionibacteriales</taxon>
        <taxon>Nocardioidaceae</taxon>
        <taxon>Nocardioides</taxon>
    </lineage>
</organism>
<evidence type="ECO:0000256" key="1">
    <source>
        <dbReference type="SAM" id="MobiDB-lite"/>
    </source>
</evidence>
<dbReference type="InterPro" id="IPR046112">
    <property type="entry name" value="DUF6049"/>
</dbReference>
<feature type="chain" id="PRO_5045636788" description="Glycoprotein" evidence="3">
    <location>
        <begin position="28"/>
        <end position="753"/>
    </location>
</feature>
<dbReference type="EMBL" id="JADCSA010000004">
    <property type="protein sequence ID" value="MBE7324230.1"/>
    <property type="molecule type" value="Genomic_DNA"/>
</dbReference>
<sequence>MLRRSPMTSACALVVSLGLLGAGTATGASLSAAAVPVTGVVAGRTPVAAVEVETADPLTVRIEEMSPAVLTGGGAVTLSGTVTNASDETWTEINLAPFRSAFPITDTATLNAAAALPDDAYVGDRLTDVAAIHKIDELAPGASASFTTRIPRERLGSSPGVYWVGVHARGVTETQPRDVFTDGRARTFLPVADRATSRLPTAVVLPIRLPVEHTADGQVDGTGDWAALLAPDGELGAVLETARDLEGQPVTWLLDPAVPHAVARLAAGNPARTVEALPTEPSESPQPEDELAPDETTAPVMPTPGEEATANEEPATDALTEAATTWLDDFTDVMADAEVLSLPYGDIDVTTVAETRPQLVDDAWTRSEQVLEALGIDATPTIAPPDGQLSRGAVEAAAPDGLVLLAESGLVEDEGPSPTAGTLLGRRFAATSAGVAAGGPGPESPGTPVGVRQRVAAEAALRDVTGDPNPLVVTPPREWEMTDGAGPLLDLLSGPRFRLQGVTTLVRAAQGPTLGARSLVSPAADGRDAHVPATTVRSAVQWVRRAALLESVLTNPAGFDAQVRDVALTELSHHTRRHPEDAAARIEAGRDQVEDLLGAITISGPASATLSGDSGTIGTTLTNDLAVPVTVNVEVDPASEISVEVPNPVAIAPQSRRRMLLQTSASREGVQSLTLRLADERGRPLGGELSVQVRASQVGGLLWLIMGVGGVVLFGAIAVRWFRRGLSVRGKRLDAAPEPAPGPAAATGEAEQA</sequence>
<keyword evidence="2" id="KW-1133">Transmembrane helix</keyword>
<evidence type="ECO:0000256" key="3">
    <source>
        <dbReference type="SAM" id="SignalP"/>
    </source>
</evidence>
<proteinExistence type="predicted"/>
<dbReference type="Proteomes" id="UP000756387">
    <property type="component" value="Unassembled WGS sequence"/>
</dbReference>
<feature type="transmembrane region" description="Helical" evidence="2">
    <location>
        <begin position="700"/>
        <end position="722"/>
    </location>
</feature>
<gene>
    <name evidence="4" type="ORF">IEQ44_06160</name>
</gene>
<evidence type="ECO:0000256" key="2">
    <source>
        <dbReference type="SAM" id="Phobius"/>
    </source>
</evidence>